<comment type="caution">
    <text evidence="1">The sequence shown here is derived from an EMBL/GenBank/DDBJ whole genome shotgun (WGS) entry which is preliminary data.</text>
</comment>
<name>A0ABW1FJG2_9ACTN</name>
<organism evidence="1 2">
    <name type="scientific">Streptomyces ramulosus</name>
    <dbReference type="NCBI Taxonomy" id="47762"/>
    <lineage>
        <taxon>Bacteria</taxon>
        <taxon>Bacillati</taxon>
        <taxon>Actinomycetota</taxon>
        <taxon>Actinomycetes</taxon>
        <taxon>Kitasatosporales</taxon>
        <taxon>Streptomycetaceae</taxon>
        <taxon>Streptomyces</taxon>
    </lineage>
</organism>
<dbReference type="RefSeq" id="WP_345088834.1">
    <property type="nucleotide sequence ID" value="NZ_BAAAWG010000015.1"/>
</dbReference>
<reference evidence="2" key="1">
    <citation type="journal article" date="2019" name="Int. J. Syst. Evol. Microbiol.">
        <title>The Global Catalogue of Microorganisms (GCM) 10K type strain sequencing project: providing services to taxonomists for standard genome sequencing and annotation.</title>
        <authorList>
            <consortium name="The Broad Institute Genomics Platform"/>
            <consortium name="The Broad Institute Genome Sequencing Center for Infectious Disease"/>
            <person name="Wu L."/>
            <person name="Ma J."/>
        </authorList>
    </citation>
    <scope>NUCLEOTIDE SEQUENCE [LARGE SCALE GENOMIC DNA]</scope>
    <source>
        <strain evidence="2">CGMCC 1.15809</strain>
    </source>
</reference>
<dbReference type="Proteomes" id="UP001596241">
    <property type="component" value="Unassembled WGS sequence"/>
</dbReference>
<proteinExistence type="predicted"/>
<evidence type="ECO:0000313" key="1">
    <source>
        <dbReference type="EMBL" id="MFC5894602.1"/>
    </source>
</evidence>
<dbReference type="EMBL" id="JBHSPW010000007">
    <property type="protein sequence ID" value="MFC5894602.1"/>
    <property type="molecule type" value="Genomic_DNA"/>
</dbReference>
<sequence length="163" mass="17002">MVGLFWIDGAGCWLGAAPGEEAEGIRLTDEGPEVVGASGTALSWAQIQQVTVPNAPARSAFRRGLSTAIGLAAAMTGFGDFETPPLMTVCLTHDGGVSEHHVPTAASPAYTEREVALSHALLDRFVAGEASPSLLTEWWRSAGGCAALKPAEREALLEGWCGR</sequence>
<accession>A0ABW1FJG2</accession>
<gene>
    <name evidence="1" type="ORF">ACFP3M_17450</name>
</gene>
<keyword evidence="2" id="KW-1185">Reference proteome</keyword>
<protein>
    <submittedName>
        <fullName evidence="1">Uncharacterized protein</fullName>
    </submittedName>
</protein>
<evidence type="ECO:0000313" key="2">
    <source>
        <dbReference type="Proteomes" id="UP001596241"/>
    </source>
</evidence>